<accession>A0AAW5TL80</accession>
<feature type="transmembrane region" description="Helical" evidence="1">
    <location>
        <begin position="27"/>
        <end position="48"/>
    </location>
</feature>
<organism evidence="2 3">
    <name type="scientific">Lactococcus lactis</name>
    <dbReference type="NCBI Taxonomy" id="1358"/>
    <lineage>
        <taxon>Bacteria</taxon>
        <taxon>Bacillati</taxon>
        <taxon>Bacillota</taxon>
        <taxon>Bacilli</taxon>
        <taxon>Lactobacillales</taxon>
        <taxon>Streptococcaceae</taxon>
        <taxon>Lactococcus</taxon>
    </lineage>
</organism>
<dbReference type="Proteomes" id="UP001207687">
    <property type="component" value="Unassembled WGS sequence"/>
</dbReference>
<dbReference type="Pfam" id="PF05656">
    <property type="entry name" value="DUF805"/>
    <property type="match status" value="1"/>
</dbReference>
<dbReference type="RefSeq" id="WP_195229125.1">
    <property type="nucleotide sequence ID" value="NZ_CP118738.1"/>
</dbReference>
<keyword evidence="1" id="KW-0472">Membrane</keyword>
<sequence length="128" mass="15176">MNNVYIRFWKKINDIHGKCSVKEYWKIMFIHLSIYIILFFSFSIGMLLKVNYGLDKMGSFLIEGSIIISIINFLVTLWPNLTITKRRLNDAGLSWVILFFIFLPFGPMIIIYFLATPTENDEWNFYSK</sequence>
<evidence type="ECO:0000313" key="3">
    <source>
        <dbReference type="Proteomes" id="UP001207687"/>
    </source>
</evidence>
<name>A0AAW5TL80_9LACT</name>
<dbReference type="InterPro" id="IPR008523">
    <property type="entry name" value="DUF805"/>
</dbReference>
<evidence type="ECO:0000256" key="1">
    <source>
        <dbReference type="SAM" id="Phobius"/>
    </source>
</evidence>
<dbReference type="AlphaFoldDB" id="A0AAW5TL80"/>
<feature type="transmembrane region" description="Helical" evidence="1">
    <location>
        <begin position="60"/>
        <end position="81"/>
    </location>
</feature>
<evidence type="ECO:0000313" key="2">
    <source>
        <dbReference type="EMBL" id="MCW2280102.1"/>
    </source>
</evidence>
<feature type="transmembrane region" description="Helical" evidence="1">
    <location>
        <begin position="93"/>
        <end position="115"/>
    </location>
</feature>
<comment type="caution">
    <text evidence="2">The sequence shown here is derived from an EMBL/GenBank/DDBJ whole genome shotgun (WGS) entry which is preliminary data.</text>
</comment>
<keyword evidence="1" id="KW-0812">Transmembrane</keyword>
<proteinExistence type="predicted"/>
<gene>
    <name evidence="2" type="ORF">M2256_000560</name>
</gene>
<keyword evidence="1" id="KW-1133">Transmembrane helix</keyword>
<reference evidence="2" key="1">
    <citation type="submission" date="2023-08" db="EMBL/GenBank/DDBJ databases">
        <title>Genomic analyses of the natural microbiome of Caenorhabditis elegans.</title>
        <authorList>
            <person name="Samuel B."/>
        </authorList>
    </citation>
    <scope>NUCLEOTIDE SEQUENCE</scope>
    <source>
        <strain evidence="2">BIGb0220</strain>
    </source>
</reference>
<dbReference type="EMBL" id="JAOQNN010000001">
    <property type="protein sequence ID" value="MCW2280102.1"/>
    <property type="molecule type" value="Genomic_DNA"/>
</dbReference>
<protein>
    <submittedName>
        <fullName evidence="2">Uncharacterized membrane protein YhaH (DUF805 family)</fullName>
    </submittedName>
</protein>
<dbReference type="GO" id="GO:0016020">
    <property type="term" value="C:membrane"/>
    <property type="evidence" value="ECO:0007669"/>
    <property type="project" value="InterPro"/>
</dbReference>